<evidence type="ECO:0000256" key="11">
    <source>
        <dbReference type="SAM" id="SignalP"/>
    </source>
</evidence>
<dbReference type="InterPro" id="IPR036116">
    <property type="entry name" value="FN3_sf"/>
</dbReference>
<proteinExistence type="inferred from homology"/>
<dbReference type="InterPro" id="IPR008965">
    <property type="entry name" value="CBM2/CBM3_carb-bd_dom_sf"/>
</dbReference>
<dbReference type="InterPro" id="IPR013783">
    <property type="entry name" value="Ig-like_fold"/>
</dbReference>
<evidence type="ECO:0000256" key="6">
    <source>
        <dbReference type="ARBA" id="ARBA00023277"/>
    </source>
</evidence>
<dbReference type="SUPFAM" id="SSF52279">
    <property type="entry name" value="Beta-D-glucan exohydrolase, C-terminal domain"/>
    <property type="match status" value="1"/>
</dbReference>
<dbReference type="SMART" id="SM00060">
    <property type="entry name" value="FN3"/>
    <property type="match status" value="1"/>
</dbReference>
<dbReference type="InterPro" id="IPR003961">
    <property type="entry name" value="FN3_dom"/>
</dbReference>
<evidence type="ECO:0000256" key="3">
    <source>
        <dbReference type="ARBA" id="ARBA00012744"/>
    </source>
</evidence>
<dbReference type="Gene3D" id="2.60.40.10">
    <property type="entry name" value="Immunoglobulins"/>
    <property type="match status" value="1"/>
</dbReference>
<feature type="domain" description="CBM2" evidence="13">
    <location>
        <begin position="711"/>
        <end position="815"/>
    </location>
</feature>
<evidence type="ECO:0000313" key="14">
    <source>
        <dbReference type="EMBL" id="MBB6553875.1"/>
    </source>
</evidence>
<comment type="similarity">
    <text evidence="2 9">Belongs to the glycosyl hydrolase 3 family.</text>
</comment>
<dbReference type="RefSeq" id="WP_185108320.1">
    <property type="nucleotide sequence ID" value="NZ_BAAAXY010000201.1"/>
</dbReference>
<gene>
    <name evidence="14" type="ORF">HD593_008670</name>
</gene>
<dbReference type="PANTHER" id="PTHR30620">
    <property type="entry name" value="PERIPLASMIC BETA-GLUCOSIDASE-RELATED"/>
    <property type="match status" value="1"/>
</dbReference>
<accession>A0A7X0U3V9</accession>
<evidence type="ECO:0000256" key="9">
    <source>
        <dbReference type="RuleBase" id="RU361161"/>
    </source>
</evidence>
<dbReference type="PROSITE" id="PS51173">
    <property type="entry name" value="CBM2"/>
    <property type="match status" value="1"/>
</dbReference>
<dbReference type="InterPro" id="IPR036962">
    <property type="entry name" value="Glyco_hydro_3_N_sf"/>
</dbReference>
<dbReference type="InterPro" id="IPR036881">
    <property type="entry name" value="Glyco_hydro_3_C_sf"/>
</dbReference>
<feature type="region of interest" description="Disordered" evidence="10">
    <location>
        <begin position="605"/>
        <end position="631"/>
    </location>
</feature>
<feature type="signal peptide" evidence="11">
    <location>
        <begin position="1"/>
        <end position="29"/>
    </location>
</feature>
<dbReference type="InterPro" id="IPR017853">
    <property type="entry name" value="GH"/>
</dbReference>
<dbReference type="SUPFAM" id="SSF49265">
    <property type="entry name" value="Fibronectin type III"/>
    <property type="match status" value="1"/>
</dbReference>
<dbReference type="PROSITE" id="PS50853">
    <property type="entry name" value="FN3"/>
    <property type="match status" value="1"/>
</dbReference>
<evidence type="ECO:0000256" key="8">
    <source>
        <dbReference type="ARBA" id="ARBA00023326"/>
    </source>
</evidence>
<keyword evidence="7 9" id="KW-0326">Glycosidase</keyword>
<feature type="compositionally biased region" description="Polar residues" evidence="10">
    <location>
        <begin position="795"/>
        <end position="815"/>
    </location>
</feature>
<keyword evidence="8" id="KW-0624">Polysaccharide degradation</keyword>
<dbReference type="InterPro" id="IPR012291">
    <property type="entry name" value="CBM2_carb-bd_dom_sf"/>
</dbReference>
<evidence type="ECO:0000256" key="4">
    <source>
        <dbReference type="ARBA" id="ARBA00022729"/>
    </source>
</evidence>
<dbReference type="Pfam" id="PF00933">
    <property type="entry name" value="Glyco_hydro_3"/>
    <property type="match status" value="1"/>
</dbReference>
<dbReference type="SUPFAM" id="SSF49384">
    <property type="entry name" value="Carbohydrate-binding domain"/>
    <property type="match status" value="1"/>
</dbReference>
<evidence type="ECO:0000256" key="1">
    <source>
        <dbReference type="ARBA" id="ARBA00000448"/>
    </source>
</evidence>
<dbReference type="Gene3D" id="3.40.50.1700">
    <property type="entry name" value="Glycoside hydrolase family 3 C-terminal domain"/>
    <property type="match status" value="1"/>
</dbReference>
<evidence type="ECO:0000259" key="12">
    <source>
        <dbReference type="PROSITE" id="PS50853"/>
    </source>
</evidence>
<dbReference type="PROSITE" id="PS00775">
    <property type="entry name" value="GLYCOSYL_HYDROL_F3"/>
    <property type="match status" value="1"/>
</dbReference>
<keyword evidence="15" id="KW-1185">Reference proteome</keyword>
<dbReference type="Pfam" id="PF01915">
    <property type="entry name" value="Glyco_hydro_3_C"/>
    <property type="match status" value="1"/>
</dbReference>
<organism evidence="14 15">
    <name type="scientific">Nonomuraea rubra</name>
    <dbReference type="NCBI Taxonomy" id="46180"/>
    <lineage>
        <taxon>Bacteria</taxon>
        <taxon>Bacillati</taxon>
        <taxon>Actinomycetota</taxon>
        <taxon>Actinomycetes</taxon>
        <taxon>Streptosporangiales</taxon>
        <taxon>Streptosporangiaceae</taxon>
        <taxon>Nonomuraea</taxon>
    </lineage>
</organism>
<sequence length="815" mass="84152">MSNPSRRWTSTAAALVLAAGLVAAPPAAAVAAFPYQDPTLPVPTRVADLMSRMSLDEKLGQMTQAERGSVSESDVTTYRLGSVLSGGGSAPSPNTATGWADMYDRYQNAALATPLGIPMIYGVDAVHGHNNVHGATIFPHNIGLGATRDPALAERIGRAVAEEVSGTGIDWNFAPCLCVARNDRWGRTYESFGETPDLPSSMASIITGMQGSTLDGPASVLATAKHYVGDGGTTNGTDQGDTQLSEGDLRAIHLPPFEEAVERGVGSVMISFSSWNGTKLHGHQHLITTVLKGELGFDGFVVSDWNGIDQIDGAPGTSAQDVRTAVNAGIDMFMVPVEWRRFLDLLRAEVQAGRVTTTRVDDAVRRVLTKKFELGLFEKPRTDRSYTSTVGSAAHRALAREAVAKSQVVLKNAGNVLPLARTGGKLFVAGKSADDIGNQSGGWTISWQGSSGNITTGTTILQGIRNTVGSGTTVTYSRDGSGIDGSYRAAIAVVGETPYAETQGDRPGGLGLDTADLNTIATLRASGVPVIVVLVSGRPMDIASQLSGWNALVAAWLPGTEGQGVADVLFGAAQPTGKLPMTWMSSASQQPINAGDGKTPLFAQGYGLTYEPSGEEDTSPPTAPGTPAASAVTSSSATLTWQAATDNVGVTGYDVVRLQGTAETVTTTSATASASLTGLTANTSYTFAVYARDAAGNRSPRSGTVTLTTTGGGTGGGCTATPSTQSQWNTGYVIQVTVTNTGTAPRTGWTVTFTLPPGHTISGGWNGTFSTSGQNVTVRDVGHNGSLGPGASASFGFQGTRPNGDTSLPSGYTCA</sequence>
<feature type="region of interest" description="Disordered" evidence="10">
    <location>
        <begin position="785"/>
        <end position="815"/>
    </location>
</feature>
<dbReference type="SUPFAM" id="SSF51445">
    <property type="entry name" value="(Trans)glycosidases"/>
    <property type="match status" value="1"/>
</dbReference>
<dbReference type="PANTHER" id="PTHR30620:SF16">
    <property type="entry name" value="LYSOSOMAL BETA GLUCOSIDASE"/>
    <property type="match status" value="1"/>
</dbReference>
<dbReference type="SMART" id="SM00637">
    <property type="entry name" value="CBD_II"/>
    <property type="match status" value="1"/>
</dbReference>
<feature type="domain" description="Fibronectin type-III" evidence="12">
    <location>
        <begin position="623"/>
        <end position="712"/>
    </location>
</feature>
<comment type="caution">
    <text evidence="14">The sequence shown here is derived from an EMBL/GenBank/DDBJ whole genome shotgun (WGS) entry which is preliminary data.</text>
</comment>
<dbReference type="AlphaFoldDB" id="A0A7X0U3V9"/>
<comment type="catalytic activity">
    <reaction evidence="1">
        <text>Hydrolysis of terminal, non-reducing beta-D-glucosyl residues with release of beta-D-glucose.</text>
        <dbReference type="EC" id="3.2.1.21"/>
    </reaction>
</comment>
<feature type="chain" id="PRO_5039568498" description="beta-glucosidase" evidence="11">
    <location>
        <begin position="30"/>
        <end position="815"/>
    </location>
</feature>
<dbReference type="Proteomes" id="UP000565579">
    <property type="component" value="Unassembled WGS sequence"/>
</dbReference>
<name>A0A7X0U3V9_9ACTN</name>
<dbReference type="Pfam" id="PF00553">
    <property type="entry name" value="CBM_2"/>
    <property type="match status" value="1"/>
</dbReference>
<dbReference type="InterPro" id="IPR001919">
    <property type="entry name" value="CBD2"/>
</dbReference>
<feature type="region of interest" description="Disordered" evidence="10">
    <location>
        <begin position="696"/>
        <end position="719"/>
    </location>
</feature>
<dbReference type="InterPro" id="IPR001764">
    <property type="entry name" value="Glyco_hydro_3_N"/>
</dbReference>
<dbReference type="Gene3D" id="3.20.20.300">
    <property type="entry name" value="Glycoside hydrolase, family 3, N-terminal domain"/>
    <property type="match status" value="1"/>
</dbReference>
<reference evidence="14 15" key="1">
    <citation type="submission" date="2020-08" db="EMBL/GenBank/DDBJ databases">
        <title>Sequencing the genomes of 1000 actinobacteria strains.</title>
        <authorList>
            <person name="Klenk H.-P."/>
        </authorList>
    </citation>
    <scope>NUCLEOTIDE SEQUENCE [LARGE SCALE GENOMIC DNA]</scope>
    <source>
        <strain evidence="14 15">DSM 43768</strain>
    </source>
</reference>
<dbReference type="InterPro" id="IPR051915">
    <property type="entry name" value="Cellulose_Degrad_GH3"/>
</dbReference>
<keyword evidence="4 11" id="KW-0732">Signal</keyword>
<dbReference type="InterPro" id="IPR019800">
    <property type="entry name" value="Glyco_hydro_3_AS"/>
</dbReference>
<evidence type="ECO:0000256" key="10">
    <source>
        <dbReference type="SAM" id="MobiDB-lite"/>
    </source>
</evidence>
<dbReference type="EMBL" id="JACHMI010000001">
    <property type="protein sequence ID" value="MBB6553875.1"/>
    <property type="molecule type" value="Genomic_DNA"/>
</dbReference>
<protein>
    <recommendedName>
        <fullName evidence="3">beta-glucosidase</fullName>
        <ecNumber evidence="3">3.2.1.21</ecNumber>
    </recommendedName>
</protein>
<dbReference type="PRINTS" id="PR00133">
    <property type="entry name" value="GLHYDRLASE3"/>
</dbReference>
<dbReference type="GO" id="GO:0009251">
    <property type="term" value="P:glucan catabolic process"/>
    <property type="evidence" value="ECO:0007669"/>
    <property type="project" value="TreeGrafter"/>
</dbReference>
<dbReference type="GO" id="GO:0030247">
    <property type="term" value="F:polysaccharide binding"/>
    <property type="evidence" value="ECO:0007669"/>
    <property type="project" value="UniProtKB-UniRule"/>
</dbReference>
<dbReference type="Pfam" id="PF00041">
    <property type="entry name" value="fn3"/>
    <property type="match status" value="1"/>
</dbReference>
<dbReference type="GO" id="GO:0008422">
    <property type="term" value="F:beta-glucosidase activity"/>
    <property type="evidence" value="ECO:0007669"/>
    <property type="project" value="UniProtKB-EC"/>
</dbReference>
<keyword evidence="5 9" id="KW-0378">Hydrolase</keyword>
<evidence type="ECO:0000256" key="5">
    <source>
        <dbReference type="ARBA" id="ARBA00022801"/>
    </source>
</evidence>
<dbReference type="Gene3D" id="2.60.40.290">
    <property type="match status" value="1"/>
</dbReference>
<evidence type="ECO:0000256" key="2">
    <source>
        <dbReference type="ARBA" id="ARBA00005336"/>
    </source>
</evidence>
<evidence type="ECO:0000259" key="13">
    <source>
        <dbReference type="PROSITE" id="PS51173"/>
    </source>
</evidence>
<keyword evidence="6" id="KW-0119">Carbohydrate metabolism</keyword>
<evidence type="ECO:0000313" key="15">
    <source>
        <dbReference type="Proteomes" id="UP000565579"/>
    </source>
</evidence>
<evidence type="ECO:0000256" key="7">
    <source>
        <dbReference type="ARBA" id="ARBA00023295"/>
    </source>
</evidence>
<dbReference type="EC" id="3.2.1.21" evidence="3"/>
<dbReference type="InterPro" id="IPR002772">
    <property type="entry name" value="Glyco_hydro_3_C"/>
</dbReference>